<dbReference type="Pfam" id="PF18451">
    <property type="entry name" value="CdiA_C"/>
    <property type="match status" value="1"/>
</dbReference>
<dbReference type="Proteomes" id="UP000324575">
    <property type="component" value="Unassembled WGS sequence"/>
</dbReference>
<protein>
    <recommendedName>
        <fullName evidence="1">tRNA nuclease CdiA C-terminal domain-containing protein</fullName>
    </recommendedName>
</protein>
<reference evidence="2 3" key="1">
    <citation type="submission" date="2019-03" db="EMBL/GenBank/DDBJ databases">
        <title>Single cell metagenomics reveals metabolic interactions within the superorganism composed of flagellate Streblomastix strix and complex community of Bacteroidetes bacteria on its surface.</title>
        <authorList>
            <person name="Treitli S.C."/>
            <person name="Kolisko M."/>
            <person name="Husnik F."/>
            <person name="Keeling P."/>
            <person name="Hampl V."/>
        </authorList>
    </citation>
    <scope>NUCLEOTIDE SEQUENCE [LARGE SCALE GENOMIC DNA]</scope>
    <source>
        <strain evidence="2">St1</strain>
    </source>
</reference>
<gene>
    <name evidence="2" type="ORF">EZS26_000681</name>
</gene>
<proteinExistence type="predicted"/>
<organism evidence="2 3">
    <name type="scientific">Candidatus Ordinivivax streblomastigis</name>
    <dbReference type="NCBI Taxonomy" id="2540710"/>
    <lineage>
        <taxon>Bacteria</taxon>
        <taxon>Pseudomonadati</taxon>
        <taxon>Bacteroidota</taxon>
        <taxon>Bacteroidia</taxon>
        <taxon>Bacteroidales</taxon>
        <taxon>Candidatus Ordinivivax</taxon>
    </lineage>
</organism>
<accession>A0A5M8P3X2</accession>
<dbReference type="EMBL" id="SNRX01000003">
    <property type="protein sequence ID" value="KAA6303078.1"/>
    <property type="molecule type" value="Genomic_DNA"/>
</dbReference>
<evidence type="ECO:0000313" key="3">
    <source>
        <dbReference type="Proteomes" id="UP000324575"/>
    </source>
</evidence>
<evidence type="ECO:0000313" key="2">
    <source>
        <dbReference type="EMBL" id="KAA6303078.1"/>
    </source>
</evidence>
<sequence>MNMVIQQLFTTCKEFSNSGGQIEIMVGYTKKSDHKDLFAIARLFAEKGERVQVTTDVHFKDEKYKKVFGELNGTKYEHKCPDLIINGKFYEYESYEAPFRKVKISNMISKGLKQSSRIIINNNKGANHRLIKRNIYNRTYFENQKIDEVWIYERGEIYLVYKKQ</sequence>
<name>A0A5M8P3X2_9BACT</name>
<dbReference type="AlphaFoldDB" id="A0A5M8P3X2"/>
<dbReference type="Gene3D" id="3.40.1350.120">
    <property type="match status" value="1"/>
</dbReference>
<evidence type="ECO:0000259" key="1">
    <source>
        <dbReference type="Pfam" id="PF18451"/>
    </source>
</evidence>
<dbReference type="InterPro" id="IPR040559">
    <property type="entry name" value="CdiA_C"/>
</dbReference>
<comment type="caution">
    <text evidence="2">The sequence shown here is derived from an EMBL/GenBank/DDBJ whole genome shotgun (WGS) entry which is preliminary data.</text>
</comment>
<feature type="domain" description="tRNA nuclease CdiA C-terminal" evidence="1">
    <location>
        <begin position="80"/>
        <end position="156"/>
    </location>
</feature>